<dbReference type="Proteomes" id="UP000019028">
    <property type="component" value="Plasmid pHS1"/>
</dbReference>
<sequence length="202" mass="22456">MNDAAAGNILGLYQRHAAAFARQRSRRLIEKPWLDKFIAAMGGNGRLLDIGCGNGQPIAEYFIRRHLSVTGIDGAVAMLDRARSRFPQQRWLHLDMRAMALDETFEGLIAWDSFFHLPREDQKLMFPIFNRHSHKGSALMFTSGPGNGIAMGEFAGEPLYHASLAPDEYGALLAEQGFAVIDSVVEDPLCGGHTIWLCKRVE</sequence>
<gene>
    <name evidence="2" type="ORF">Sant_P0334</name>
</gene>
<keyword evidence="3" id="KW-1185">Reference proteome</keyword>
<keyword evidence="2" id="KW-0614">Plasmid</keyword>
<dbReference type="EMBL" id="CP006570">
    <property type="protein sequence ID" value="AHF79369.1"/>
    <property type="molecule type" value="Genomic_DNA"/>
</dbReference>
<dbReference type="InterPro" id="IPR041698">
    <property type="entry name" value="Methyltransf_25"/>
</dbReference>
<dbReference type="CDD" id="cd02440">
    <property type="entry name" value="AdoMet_MTases"/>
    <property type="match status" value="1"/>
</dbReference>
<name>W0I037_9GAMM</name>
<evidence type="ECO:0000313" key="3">
    <source>
        <dbReference type="Proteomes" id="UP000019028"/>
    </source>
</evidence>
<accession>W0I037</accession>
<dbReference type="HOGENOM" id="CLU_060397_3_1_6"/>
<keyword evidence="2" id="KW-0489">Methyltransferase</keyword>
<dbReference type="SUPFAM" id="SSF53335">
    <property type="entry name" value="S-adenosyl-L-methionine-dependent methyltransferases"/>
    <property type="match status" value="1"/>
</dbReference>
<organism evidence="2 3">
    <name type="scientific">Sodalis praecaptivus</name>
    <dbReference type="NCBI Taxonomy" id="1239307"/>
    <lineage>
        <taxon>Bacteria</taxon>
        <taxon>Pseudomonadati</taxon>
        <taxon>Pseudomonadota</taxon>
        <taxon>Gammaproteobacteria</taxon>
        <taxon>Enterobacterales</taxon>
        <taxon>Bruguierivoracaceae</taxon>
        <taxon>Sodalis</taxon>
    </lineage>
</organism>
<evidence type="ECO:0000259" key="1">
    <source>
        <dbReference type="Pfam" id="PF13649"/>
    </source>
</evidence>
<dbReference type="KEGG" id="sod:Sant_P0334"/>
<evidence type="ECO:0000313" key="2">
    <source>
        <dbReference type="EMBL" id="AHF79369.1"/>
    </source>
</evidence>
<dbReference type="OrthoDB" id="9791837at2"/>
<feature type="domain" description="Methyltransferase" evidence="1">
    <location>
        <begin position="48"/>
        <end position="131"/>
    </location>
</feature>
<reference evidence="2 3" key="1">
    <citation type="journal article" date="2014" name="Genome Biol. Evol.">
        <title>Genome degeneration and adaptation in a nascent stage of symbiosis.</title>
        <authorList>
            <person name="Oakeson K.F."/>
            <person name="Gil R."/>
            <person name="Clayton A.L."/>
            <person name="Dunn D.M."/>
            <person name="von Niederhausern A.C."/>
            <person name="Hamil C."/>
            <person name="Aoyagi A."/>
            <person name="Duval B."/>
            <person name="Baca A."/>
            <person name="Silva F.J."/>
            <person name="Vallier A."/>
            <person name="Jackson D.G."/>
            <person name="Latorre A."/>
            <person name="Weiss R.B."/>
            <person name="Heddi A."/>
            <person name="Moya A."/>
            <person name="Dale C."/>
        </authorList>
    </citation>
    <scope>NUCLEOTIDE SEQUENCE [LARGE SCALE GENOMIC DNA]</scope>
    <source>
        <strain evidence="2 3">HS1</strain>
        <plasmid evidence="3">Plasmid pHS1</plasmid>
    </source>
</reference>
<geneLocation type="plasmid" evidence="2 3">
    <name>pHS1</name>
</geneLocation>
<dbReference type="GO" id="GO:0032259">
    <property type="term" value="P:methylation"/>
    <property type="evidence" value="ECO:0007669"/>
    <property type="project" value="UniProtKB-KW"/>
</dbReference>
<dbReference type="PATRIC" id="fig|1239307.3.peg.4898"/>
<dbReference type="Gene3D" id="3.40.50.150">
    <property type="entry name" value="Vaccinia Virus protein VP39"/>
    <property type="match status" value="1"/>
</dbReference>
<dbReference type="Pfam" id="PF13649">
    <property type="entry name" value="Methyltransf_25"/>
    <property type="match status" value="1"/>
</dbReference>
<protein>
    <submittedName>
        <fullName evidence="2">Methyltransferase type 11</fullName>
    </submittedName>
</protein>
<proteinExistence type="predicted"/>
<dbReference type="RefSeq" id="WP_025424507.1">
    <property type="nucleotide sequence ID" value="NZ_CP006570.1"/>
</dbReference>
<dbReference type="AlphaFoldDB" id="W0I037"/>
<dbReference type="InterPro" id="IPR029063">
    <property type="entry name" value="SAM-dependent_MTases_sf"/>
</dbReference>
<dbReference type="GO" id="GO:0008168">
    <property type="term" value="F:methyltransferase activity"/>
    <property type="evidence" value="ECO:0007669"/>
    <property type="project" value="UniProtKB-KW"/>
</dbReference>
<keyword evidence="2" id="KW-0808">Transferase</keyword>